<dbReference type="InterPro" id="IPR036390">
    <property type="entry name" value="WH_DNA-bd_sf"/>
</dbReference>
<dbReference type="Proteomes" id="UP000679307">
    <property type="component" value="Chromosome"/>
</dbReference>
<dbReference type="InterPro" id="IPR000835">
    <property type="entry name" value="HTH_MarR-typ"/>
</dbReference>
<evidence type="ECO:0000256" key="2">
    <source>
        <dbReference type="SAM" id="MobiDB-lite"/>
    </source>
</evidence>
<dbReference type="PANTHER" id="PTHR33164:SF5">
    <property type="entry name" value="ORGANIC HYDROPEROXIDE RESISTANCE TRANSCRIPTIONAL REGULATOR"/>
    <property type="match status" value="1"/>
</dbReference>
<accession>A0ABX8EC28</accession>
<name>A0ABX8EC28_9ACTN</name>
<keyword evidence="5" id="KW-1185">Reference proteome</keyword>
<evidence type="ECO:0000313" key="5">
    <source>
        <dbReference type="Proteomes" id="UP000679307"/>
    </source>
</evidence>
<evidence type="ECO:0000256" key="1">
    <source>
        <dbReference type="ARBA" id="ARBA00004496"/>
    </source>
</evidence>
<evidence type="ECO:0000313" key="4">
    <source>
        <dbReference type="EMBL" id="QVT77984.1"/>
    </source>
</evidence>
<comment type="subcellular location">
    <subcellularLocation>
        <location evidence="1">Cytoplasm</location>
    </subcellularLocation>
</comment>
<gene>
    <name evidence="4" type="primary">ohrR_1</name>
    <name evidence="4" type="ORF">ENKNEFLB_00354</name>
</gene>
<dbReference type="Gene3D" id="1.10.10.10">
    <property type="entry name" value="Winged helix-like DNA-binding domain superfamily/Winged helix DNA-binding domain"/>
    <property type="match status" value="1"/>
</dbReference>
<dbReference type="EMBL" id="CP075371">
    <property type="protein sequence ID" value="QVT77984.1"/>
    <property type="molecule type" value="Genomic_DNA"/>
</dbReference>
<feature type="compositionally biased region" description="Basic and acidic residues" evidence="2">
    <location>
        <begin position="154"/>
        <end position="166"/>
    </location>
</feature>
<dbReference type="SMART" id="SM00347">
    <property type="entry name" value="HTH_MARR"/>
    <property type="match status" value="1"/>
</dbReference>
<dbReference type="InterPro" id="IPR039422">
    <property type="entry name" value="MarR/SlyA-like"/>
</dbReference>
<dbReference type="Pfam" id="PF01047">
    <property type="entry name" value="MarR"/>
    <property type="match status" value="1"/>
</dbReference>
<dbReference type="RefSeq" id="WP_214057635.1">
    <property type="nucleotide sequence ID" value="NZ_BAAAHS010000043.1"/>
</dbReference>
<protein>
    <submittedName>
        <fullName evidence="4">Organic hydroperoxide resistance transcriptional regulator</fullName>
    </submittedName>
</protein>
<sequence>METTTGGLDPAGADPGVDDRLCVALHAAARAMDAVYRPLLEDVGLTYPQYLVMSVLWQDGPQQVGALARRLSLESSTMSPLLKRLEMRGLVVRQRVPGDDRKVLVGATVEGVRLRDATSGVIPQVCAATGLTRDGQDDLVARLQTLVVSLTGSRDARPTRAERRAGETGPEDLGGPAVPLEQS</sequence>
<proteinExistence type="predicted"/>
<organism evidence="4 5">
    <name type="scientific">Nocardioides aquaticus</name>
    <dbReference type="NCBI Taxonomy" id="160826"/>
    <lineage>
        <taxon>Bacteria</taxon>
        <taxon>Bacillati</taxon>
        <taxon>Actinomycetota</taxon>
        <taxon>Actinomycetes</taxon>
        <taxon>Propionibacteriales</taxon>
        <taxon>Nocardioidaceae</taxon>
        <taxon>Nocardioides</taxon>
    </lineage>
</organism>
<feature type="region of interest" description="Disordered" evidence="2">
    <location>
        <begin position="151"/>
        <end position="183"/>
    </location>
</feature>
<dbReference type="InterPro" id="IPR036388">
    <property type="entry name" value="WH-like_DNA-bd_sf"/>
</dbReference>
<dbReference type="PANTHER" id="PTHR33164">
    <property type="entry name" value="TRANSCRIPTIONAL REGULATOR, MARR FAMILY"/>
    <property type="match status" value="1"/>
</dbReference>
<dbReference type="SUPFAM" id="SSF46785">
    <property type="entry name" value="Winged helix' DNA-binding domain"/>
    <property type="match status" value="1"/>
</dbReference>
<dbReference type="PROSITE" id="PS50995">
    <property type="entry name" value="HTH_MARR_2"/>
    <property type="match status" value="1"/>
</dbReference>
<feature type="domain" description="HTH marR-type" evidence="3">
    <location>
        <begin position="18"/>
        <end position="148"/>
    </location>
</feature>
<evidence type="ECO:0000259" key="3">
    <source>
        <dbReference type="PROSITE" id="PS50995"/>
    </source>
</evidence>
<reference evidence="4 5" key="1">
    <citation type="submission" date="2021-05" db="EMBL/GenBank/DDBJ databases">
        <title>Complete genome of Nocardioides aquaticus KCTC 9944T isolated from meromictic and hypersaline Ekho Lake, Antarctica.</title>
        <authorList>
            <person name="Hwang K."/>
            <person name="Kim K.M."/>
            <person name="Choe H."/>
        </authorList>
    </citation>
    <scope>NUCLEOTIDE SEQUENCE [LARGE SCALE GENOMIC DNA]</scope>
    <source>
        <strain evidence="4 5">KCTC 9944</strain>
    </source>
</reference>